<dbReference type="Proteomes" id="UP000199673">
    <property type="component" value="Unassembled WGS sequence"/>
</dbReference>
<name>A0A1I7E114_9BACT</name>
<evidence type="ECO:0000313" key="2">
    <source>
        <dbReference type="EMBL" id="SFU17632.1"/>
    </source>
</evidence>
<feature type="domain" description="DUF4397" evidence="1">
    <location>
        <begin position="58"/>
        <end position="171"/>
    </location>
</feature>
<dbReference type="Pfam" id="PF14344">
    <property type="entry name" value="DUF4397"/>
    <property type="match status" value="1"/>
</dbReference>
<proteinExistence type="predicted"/>
<evidence type="ECO:0000313" key="3">
    <source>
        <dbReference type="Proteomes" id="UP000199673"/>
    </source>
</evidence>
<evidence type="ECO:0000259" key="1">
    <source>
        <dbReference type="Pfam" id="PF14344"/>
    </source>
</evidence>
<sequence>MRLGSVLKLNQQIRMMSVKSFAMKHVKSLATVALLAGTMGLTSCLDDDDQLDYPDAGYISIYNGAASNSGVIVYADQNRVNNLPLKYAEALPYSNFFPGDRLFKFSEPNSLTSLLEKEFEIKIDSVYSMFVLEDAGELDAVLVDDDWSEPTAEEAQIRMINLSPDAGSVSLRIDEVEDPIFSDLAFKSNSEFAGLATAIYDLTVISSDGETLATATNVELDGNRVYSLVLRGYKQTTENAKKLDLQLLTNYIDY</sequence>
<accession>A0A1I7E114</accession>
<dbReference type="STRING" id="305507.SAMN04489724_4681"/>
<reference evidence="3" key="1">
    <citation type="submission" date="2016-10" db="EMBL/GenBank/DDBJ databases">
        <authorList>
            <person name="Varghese N."/>
            <person name="Submissions S."/>
        </authorList>
    </citation>
    <scope>NUCLEOTIDE SEQUENCE [LARGE SCALE GENOMIC DNA]</scope>
    <source>
        <strain evidence="3">DSM 23445</strain>
    </source>
</reference>
<dbReference type="AlphaFoldDB" id="A0A1I7E114"/>
<organism evidence="2 3">
    <name type="scientific">Algoriphagus locisalis</name>
    <dbReference type="NCBI Taxonomy" id="305507"/>
    <lineage>
        <taxon>Bacteria</taxon>
        <taxon>Pseudomonadati</taxon>
        <taxon>Bacteroidota</taxon>
        <taxon>Cytophagia</taxon>
        <taxon>Cytophagales</taxon>
        <taxon>Cyclobacteriaceae</taxon>
        <taxon>Algoriphagus</taxon>
    </lineage>
</organism>
<keyword evidence="3" id="KW-1185">Reference proteome</keyword>
<gene>
    <name evidence="2" type="ORF">SAMN04489724_4681</name>
</gene>
<dbReference type="EMBL" id="FPBF01000009">
    <property type="protein sequence ID" value="SFU17632.1"/>
    <property type="molecule type" value="Genomic_DNA"/>
</dbReference>
<dbReference type="InterPro" id="IPR025510">
    <property type="entry name" value="DUF4397"/>
</dbReference>
<protein>
    <recommendedName>
        <fullName evidence="1">DUF4397 domain-containing protein</fullName>
    </recommendedName>
</protein>
<dbReference type="OrthoDB" id="9792011at2"/>